<sequence>IGVNLVVREEEWGRITELVTNVGTTPNICITSQTPTYPDPDALLYAMYHSDAAGTWMSSEWLHNPIVDQLIDQERVTVDKEERMHIMSIIQQIIIEDCPDIFIDNMVVRNAMQNYVMGLTWRPIMSAWYYFHDLWFEK</sequence>
<comment type="caution">
    <text evidence="1">The sequence shown here is derived from an EMBL/GenBank/DDBJ whole genome shotgun (WGS) entry which is preliminary data.</text>
</comment>
<dbReference type="EMBL" id="BARW01039288">
    <property type="protein sequence ID" value="GAJ19304.1"/>
    <property type="molecule type" value="Genomic_DNA"/>
</dbReference>
<accession>X1UP78</accession>
<dbReference type="Gene3D" id="3.10.105.10">
    <property type="entry name" value="Dipeptide-binding Protein, Domain 3"/>
    <property type="match status" value="1"/>
</dbReference>
<gene>
    <name evidence="1" type="ORF">S12H4_59905</name>
</gene>
<evidence type="ECO:0008006" key="2">
    <source>
        <dbReference type="Google" id="ProtNLM"/>
    </source>
</evidence>
<feature type="non-terminal residue" evidence="1">
    <location>
        <position position="1"/>
    </location>
</feature>
<protein>
    <recommendedName>
        <fullName evidence="2">Solute-binding protein family 5 domain-containing protein</fullName>
    </recommendedName>
</protein>
<dbReference type="AlphaFoldDB" id="X1UP78"/>
<reference evidence="1" key="1">
    <citation type="journal article" date="2014" name="Front. Microbiol.">
        <title>High frequency of phylogenetically diverse reductive dehalogenase-homologous genes in deep subseafloor sedimentary metagenomes.</title>
        <authorList>
            <person name="Kawai M."/>
            <person name="Futagami T."/>
            <person name="Toyoda A."/>
            <person name="Takaki Y."/>
            <person name="Nishi S."/>
            <person name="Hori S."/>
            <person name="Arai W."/>
            <person name="Tsubouchi T."/>
            <person name="Morono Y."/>
            <person name="Uchiyama I."/>
            <person name="Ito T."/>
            <person name="Fujiyama A."/>
            <person name="Inagaki F."/>
            <person name="Takami H."/>
        </authorList>
    </citation>
    <scope>NUCLEOTIDE SEQUENCE</scope>
    <source>
        <strain evidence="1">Expedition CK06-06</strain>
    </source>
</reference>
<organism evidence="1">
    <name type="scientific">marine sediment metagenome</name>
    <dbReference type="NCBI Taxonomy" id="412755"/>
    <lineage>
        <taxon>unclassified sequences</taxon>
        <taxon>metagenomes</taxon>
        <taxon>ecological metagenomes</taxon>
    </lineage>
</organism>
<dbReference type="Gene3D" id="3.40.190.10">
    <property type="entry name" value="Periplasmic binding protein-like II"/>
    <property type="match status" value="1"/>
</dbReference>
<dbReference type="SUPFAM" id="SSF53850">
    <property type="entry name" value="Periplasmic binding protein-like II"/>
    <property type="match status" value="1"/>
</dbReference>
<name>X1UP78_9ZZZZ</name>
<evidence type="ECO:0000313" key="1">
    <source>
        <dbReference type="EMBL" id="GAJ19304.1"/>
    </source>
</evidence>
<proteinExistence type="predicted"/>